<keyword evidence="6 9" id="KW-1133">Transmembrane helix</keyword>
<evidence type="ECO:0000256" key="9">
    <source>
        <dbReference type="SAM" id="Phobius"/>
    </source>
</evidence>
<accession>A0A7Y0FY42</accession>
<dbReference type="InterPro" id="IPR005702">
    <property type="entry name" value="Wzc-like_C"/>
</dbReference>
<sequence length="801" mass="87303">MNQRTLPLNGVLHREKDDADSFIDLDRLFASILRRATTIGLTTAVFVVLGIAYLLVTTPIYTSMTQILLDEKLSRYAEEELASQQSKQQADTQISSAVEILKSNKLALRVVDEAGLADNETILDPPKSLAGTAKSWLRGTVSLFLSAVSDEAALEGRRQKAAAMLQQGIAVERVGRSAVVALSYRSPDPQLAAKVTRAYADAYLADQLNANFDAAERASVWLQGRLDNLRERGQAASLEAERYKAANGLTSTRGELMSEQQLTDLNSQLIIAQADVARASARYNQFKAIIDQGPDNAVKNAMIGSGETDNTVIRELRGRYLSIEQREREVTGSFGADHPQAVALKTEKSDVAQQIFQEIQRLADGYRNEFEVTQSREKSLRESIAGVTGKNSEANKSLVQLRELEQKATALKSLYQSYLDRYEQASQQQSFPIAEARVISEAGVPVSPSSPKKTMVLALSVVLGLMAGGGLAFVQEIRERYFRLGGDVRSVLGQTPLGYLPLVGAAQKKPFDRLNAWIKRGREPAPEPPPELPLERMTRLVLEAPRSAFAETLRNAKLACDIVLQGRASRVIGVVSALPGEGKTTVAANFAALLAASGKRTLLIDADLRNPRLSRMLRPVPKAGLVEAVIGDASWTSLVRVDPQSKLAILPILPRPYGEQLPHTNELLASSGMSSLIDSARQVFDYVIVDLAPLGPVVDAKAFAGQVDGFVFVVEWGKTPTRLVSDLLDAEPLIASKILGVLLNKTDMDQLARYSDFGGPEKFRNAYDKYYQSRMPDVGPPRRPPSPAAAAATTETQPVRT</sequence>
<keyword evidence="7 9" id="KW-0472">Membrane</keyword>
<dbReference type="GO" id="GO:0004715">
    <property type="term" value="F:non-membrane spanning protein tyrosine kinase activity"/>
    <property type="evidence" value="ECO:0007669"/>
    <property type="project" value="UniProtKB-EC"/>
</dbReference>
<evidence type="ECO:0000259" key="12">
    <source>
        <dbReference type="Pfam" id="PF13807"/>
    </source>
</evidence>
<dbReference type="Pfam" id="PF02706">
    <property type="entry name" value="Wzz"/>
    <property type="match status" value="1"/>
</dbReference>
<feature type="domain" description="Tyrosine-protein kinase G-rich" evidence="12">
    <location>
        <begin position="404"/>
        <end position="476"/>
    </location>
</feature>
<keyword evidence="4" id="KW-0547">Nucleotide-binding</keyword>
<dbReference type="InterPro" id="IPR005700">
    <property type="entry name" value="EPS_ExoP-like"/>
</dbReference>
<dbReference type="InterPro" id="IPR002586">
    <property type="entry name" value="CobQ/CobB/MinD/ParA_Nub-bd_dom"/>
</dbReference>
<keyword evidence="2" id="KW-1003">Cell membrane</keyword>
<keyword evidence="14" id="KW-1185">Reference proteome</keyword>
<keyword evidence="13" id="KW-0808">Transferase</keyword>
<dbReference type="InterPro" id="IPR050445">
    <property type="entry name" value="Bact_polysacc_biosynth/exp"/>
</dbReference>
<dbReference type="Pfam" id="PF01656">
    <property type="entry name" value="CbiA"/>
    <property type="match status" value="1"/>
</dbReference>
<comment type="subcellular location">
    <subcellularLocation>
        <location evidence="1">Cell membrane</location>
        <topology evidence="1">Multi-pass membrane protein</topology>
    </subcellularLocation>
</comment>
<feature type="compositionally biased region" description="Pro residues" evidence="8">
    <location>
        <begin position="778"/>
        <end position="787"/>
    </location>
</feature>
<dbReference type="AlphaFoldDB" id="A0A7Y0FY42"/>
<gene>
    <name evidence="13" type="ORF">HHL25_20935</name>
</gene>
<evidence type="ECO:0000256" key="6">
    <source>
        <dbReference type="ARBA" id="ARBA00022989"/>
    </source>
</evidence>
<dbReference type="NCBIfam" id="TIGR01005">
    <property type="entry name" value="eps_transp_fam"/>
    <property type="match status" value="1"/>
</dbReference>
<feature type="domain" description="Polysaccharide chain length determinant N-terminal" evidence="11">
    <location>
        <begin position="23"/>
        <end position="113"/>
    </location>
</feature>
<reference evidence="13 14" key="1">
    <citation type="submission" date="2020-04" db="EMBL/GenBank/DDBJ databases">
        <title>Rhizobium sp. S-51 isolated from soil.</title>
        <authorList>
            <person name="Dahal R.H."/>
        </authorList>
    </citation>
    <scope>NUCLEOTIDE SEQUENCE [LARGE SCALE GENOMIC DNA]</scope>
    <source>
        <strain evidence="13 14">S-51</strain>
    </source>
</reference>
<comment type="caution">
    <text evidence="13">The sequence shown here is derived from an EMBL/GenBank/DDBJ whole genome shotgun (WGS) entry which is preliminary data.</text>
</comment>
<proteinExistence type="predicted"/>
<protein>
    <submittedName>
        <fullName evidence="13">Polysaccharide biosynthesis tyrosine autokinase</fullName>
        <ecNumber evidence="13">2.7.10.2</ecNumber>
    </submittedName>
</protein>
<evidence type="ECO:0000259" key="11">
    <source>
        <dbReference type="Pfam" id="PF02706"/>
    </source>
</evidence>
<dbReference type="EMBL" id="JABBGK010000007">
    <property type="protein sequence ID" value="NML76606.1"/>
    <property type="molecule type" value="Genomic_DNA"/>
</dbReference>
<evidence type="ECO:0000313" key="13">
    <source>
        <dbReference type="EMBL" id="NML76606.1"/>
    </source>
</evidence>
<dbReference type="Proteomes" id="UP000541470">
    <property type="component" value="Unassembled WGS sequence"/>
</dbReference>
<dbReference type="PANTHER" id="PTHR32309">
    <property type="entry name" value="TYROSINE-PROTEIN KINASE"/>
    <property type="match status" value="1"/>
</dbReference>
<evidence type="ECO:0000256" key="1">
    <source>
        <dbReference type="ARBA" id="ARBA00004651"/>
    </source>
</evidence>
<dbReference type="SUPFAM" id="SSF52540">
    <property type="entry name" value="P-loop containing nucleoside triphosphate hydrolases"/>
    <property type="match status" value="1"/>
</dbReference>
<evidence type="ECO:0000256" key="2">
    <source>
        <dbReference type="ARBA" id="ARBA00022475"/>
    </source>
</evidence>
<dbReference type="InterPro" id="IPR003856">
    <property type="entry name" value="LPS_length_determ_N"/>
</dbReference>
<dbReference type="GO" id="GO:0005886">
    <property type="term" value="C:plasma membrane"/>
    <property type="evidence" value="ECO:0007669"/>
    <property type="project" value="UniProtKB-SubCell"/>
</dbReference>
<dbReference type="InterPro" id="IPR032807">
    <property type="entry name" value="GNVR"/>
</dbReference>
<feature type="domain" description="CobQ/CobB/MinD/ParA nucleotide binding" evidence="10">
    <location>
        <begin position="580"/>
        <end position="747"/>
    </location>
</feature>
<keyword evidence="13" id="KW-0418">Kinase</keyword>
<dbReference type="InterPro" id="IPR027417">
    <property type="entry name" value="P-loop_NTPase"/>
</dbReference>
<name>A0A7Y0FY42_9HYPH</name>
<evidence type="ECO:0000256" key="5">
    <source>
        <dbReference type="ARBA" id="ARBA00022840"/>
    </source>
</evidence>
<dbReference type="NCBIfam" id="TIGR01007">
    <property type="entry name" value="eps_fam"/>
    <property type="match status" value="1"/>
</dbReference>
<keyword evidence="3 9" id="KW-0812">Transmembrane</keyword>
<organism evidence="13 14">
    <name type="scientific">Rhizobium terricola</name>
    <dbReference type="NCBI Taxonomy" id="2728849"/>
    <lineage>
        <taxon>Bacteria</taxon>
        <taxon>Pseudomonadati</taxon>
        <taxon>Pseudomonadota</taxon>
        <taxon>Alphaproteobacteria</taxon>
        <taxon>Hyphomicrobiales</taxon>
        <taxon>Rhizobiaceae</taxon>
        <taxon>Rhizobium/Agrobacterium group</taxon>
        <taxon>Rhizobium</taxon>
    </lineage>
</organism>
<dbReference type="Gene3D" id="3.40.50.300">
    <property type="entry name" value="P-loop containing nucleotide triphosphate hydrolases"/>
    <property type="match status" value="1"/>
</dbReference>
<evidence type="ECO:0000256" key="8">
    <source>
        <dbReference type="SAM" id="MobiDB-lite"/>
    </source>
</evidence>
<evidence type="ECO:0000256" key="7">
    <source>
        <dbReference type="ARBA" id="ARBA00023136"/>
    </source>
</evidence>
<dbReference type="Pfam" id="PF13807">
    <property type="entry name" value="GNVR"/>
    <property type="match status" value="1"/>
</dbReference>
<dbReference type="GO" id="GO:0005524">
    <property type="term" value="F:ATP binding"/>
    <property type="evidence" value="ECO:0007669"/>
    <property type="project" value="UniProtKB-KW"/>
</dbReference>
<dbReference type="RefSeq" id="WP_169595180.1">
    <property type="nucleotide sequence ID" value="NZ_JABBGK010000007.1"/>
</dbReference>
<feature type="transmembrane region" description="Helical" evidence="9">
    <location>
        <begin position="36"/>
        <end position="56"/>
    </location>
</feature>
<dbReference type="CDD" id="cd05387">
    <property type="entry name" value="BY-kinase"/>
    <property type="match status" value="1"/>
</dbReference>
<evidence type="ECO:0000256" key="4">
    <source>
        <dbReference type="ARBA" id="ARBA00022741"/>
    </source>
</evidence>
<feature type="region of interest" description="Disordered" evidence="8">
    <location>
        <begin position="773"/>
        <end position="801"/>
    </location>
</feature>
<dbReference type="EC" id="2.7.10.2" evidence="13"/>
<evidence type="ECO:0000313" key="14">
    <source>
        <dbReference type="Proteomes" id="UP000541470"/>
    </source>
</evidence>
<evidence type="ECO:0000259" key="10">
    <source>
        <dbReference type="Pfam" id="PF01656"/>
    </source>
</evidence>
<evidence type="ECO:0000256" key="3">
    <source>
        <dbReference type="ARBA" id="ARBA00022692"/>
    </source>
</evidence>
<dbReference type="PANTHER" id="PTHR32309:SF13">
    <property type="entry name" value="FERRIC ENTEROBACTIN TRANSPORT PROTEIN FEPE"/>
    <property type="match status" value="1"/>
</dbReference>
<keyword evidence="5" id="KW-0067">ATP-binding</keyword>